<evidence type="ECO:0000256" key="1">
    <source>
        <dbReference type="SAM" id="MobiDB-lite"/>
    </source>
</evidence>
<evidence type="ECO:0000313" key="3">
    <source>
        <dbReference type="Proteomes" id="UP001199469"/>
    </source>
</evidence>
<keyword evidence="3" id="KW-1185">Reference proteome</keyword>
<protein>
    <submittedName>
        <fullName evidence="2">Uncharacterized protein</fullName>
    </submittedName>
</protein>
<evidence type="ECO:0000313" key="2">
    <source>
        <dbReference type="EMBL" id="MCD2192004.1"/>
    </source>
</evidence>
<accession>A0ABS8P1N9</accession>
<dbReference type="EMBL" id="JAJNDB010000001">
    <property type="protein sequence ID" value="MCD2192004.1"/>
    <property type="molecule type" value="Genomic_DNA"/>
</dbReference>
<proteinExistence type="predicted"/>
<feature type="compositionally biased region" description="Basic and acidic residues" evidence="1">
    <location>
        <begin position="1"/>
        <end position="13"/>
    </location>
</feature>
<name>A0ABS8P1N9_9PSEU</name>
<dbReference type="RefSeq" id="WP_230729696.1">
    <property type="nucleotide sequence ID" value="NZ_JAJNDB010000001.1"/>
</dbReference>
<gene>
    <name evidence="2" type="ORF">LQ327_01185</name>
</gene>
<sequence length="289" mass="30475">MTSDARMVHDSGPRRLSVRVPQAALAGKREYWEWRRPDTRAPTEPPSRSGYADSLRGSVPPAGPPFDDGGGGAPRDGGAVDLEALLALTALPGGEALCVVDDAGRRLAETGDVGDASALLEWVRHLGTVAGARGEALDDVVVVASPAYHLLRRVTSDGGSPIWVYLRLRRPGGNLAMARNHLADLARRGRRRALPASPTPTGPRGMPKLPARVRLPATAHAVPAPTPDIDPAGPLEETTHVLLTRCLGALRNLVLGPQVGPTPPRGGHAEDPSPTTGPVRTTYHRENHG</sequence>
<reference evidence="2 3" key="1">
    <citation type="submission" date="2021-11" db="EMBL/GenBank/DDBJ databases">
        <title>Draft genome sequence of Actinomycetospora sp. SF1 isolated from the rhizosphere soil.</title>
        <authorList>
            <person name="Duangmal K."/>
            <person name="Chantavorakit T."/>
        </authorList>
    </citation>
    <scope>NUCLEOTIDE SEQUENCE [LARGE SCALE GENOMIC DNA]</scope>
    <source>
        <strain evidence="2 3">TBRC 5722</strain>
    </source>
</reference>
<comment type="caution">
    <text evidence="2">The sequence shown here is derived from an EMBL/GenBank/DDBJ whole genome shotgun (WGS) entry which is preliminary data.</text>
</comment>
<feature type="region of interest" description="Disordered" evidence="1">
    <location>
        <begin position="33"/>
        <end position="75"/>
    </location>
</feature>
<feature type="region of interest" description="Disordered" evidence="1">
    <location>
        <begin position="256"/>
        <end position="289"/>
    </location>
</feature>
<feature type="region of interest" description="Disordered" evidence="1">
    <location>
        <begin position="1"/>
        <end position="20"/>
    </location>
</feature>
<dbReference type="Proteomes" id="UP001199469">
    <property type="component" value="Unassembled WGS sequence"/>
</dbReference>
<organism evidence="2 3">
    <name type="scientific">Actinomycetospora endophytica</name>
    <dbReference type="NCBI Taxonomy" id="2291215"/>
    <lineage>
        <taxon>Bacteria</taxon>
        <taxon>Bacillati</taxon>
        <taxon>Actinomycetota</taxon>
        <taxon>Actinomycetes</taxon>
        <taxon>Pseudonocardiales</taxon>
        <taxon>Pseudonocardiaceae</taxon>
        <taxon>Actinomycetospora</taxon>
    </lineage>
</organism>